<evidence type="ECO:0000313" key="6">
    <source>
        <dbReference type="Proteomes" id="UP001139344"/>
    </source>
</evidence>
<evidence type="ECO:0000313" key="5">
    <source>
        <dbReference type="EMBL" id="MCG9973038.1"/>
    </source>
</evidence>
<name>A0A9X2A9L7_9FLAO</name>
<dbReference type="PANTHER" id="PTHR43179">
    <property type="entry name" value="RHAMNOSYLTRANSFERASE WBBL"/>
    <property type="match status" value="1"/>
</dbReference>
<evidence type="ECO:0000256" key="3">
    <source>
        <dbReference type="ARBA" id="ARBA00022679"/>
    </source>
</evidence>
<keyword evidence="2" id="KW-0328">Glycosyltransferase</keyword>
<dbReference type="EMBL" id="JAJSON010000026">
    <property type="protein sequence ID" value="MCG9973038.1"/>
    <property type="molecule type" value="Genomic_DNA"/>
</dbReference>
<evidence type="ECO:0000259" key="4">
    <source>
        <dbReference type="Pfam" id="PF00535"/>
    </source>
</evidence>
<comment type="caution">
    <text evidence="5">The sequence shown here is derived from an EMBL/GenBank/DDBJ whole genome shotgun (WGS) entry which is preliminary data.</text>
</comment>
<proteinExistence type="inferred from homology"/>
<keyword evidence="6" id="KW-1185">Reference proteome</keyword>
<feature type="domain" description="Glycosyltransferase 2-like" evidence="4">
    <location>
        <begin position="134"/>
        <end position="244"/>
    </location>
</feature>
<dbReference type="InterPro" id="IPR029044">
    <property type="entry name" value="Nucleotide-diphossugar_trans"/>
</dbReference>
<sequence length="410" mass="47915">MSSDIGGIYGESALSFKKILYNISNFEYLLSSIAKIGQQNSLFCYLNPSIFNVKQNLSLKSKAKTVDLFGFVAQHYNQQWLWILFFCYWKYEKKFPIIALGKSFFLKSFFKKKVKIKMEKEKKKFTKVDQSIDVIIPTLSRSGYIKNLLHDFANQTKLPERVIIIEQDPDPTSISKLPFLKEQWPFKIVHHFIHQTGACNARNLALKEVRSNWVLFADDDIRIEPRLLENSLKELKRLGVNCLNLNSLQPGEKTVFSKIKQWGAFGSANALVKSEYALKCKFSKYLEFGFGEDIDYGMQLRNLGCDIIYHPDLKFTHLKAKTGGFRTPGINEWKEQDLEPKPSPTMMFLIKQYYSSPMVKGFKISLFIKYYRNQKIINPFLYFRSMQKRWKLSESLCERLDTLDTTETKR</sequence>
<evidence type="ECO:0000256" key="2">
    <source>
        <dbReference type="ARBA" id="ARBA00022676"/>
    </source>
</evidence>
<keyword evidence="3" id="KW-0808">Transferase</keyword>
<dbReference type="GO" id="GO:0016757">
    <property type="term" value="F:glycosyltransferase activity"/>
    <property type="evidence" value="ECO:0007669"/>
    <property type="project" value="UniProtKB-KW"/>
</dbReference>
<dbReference type="Pfam" id="PF00535">
    <property type="entry name" value="Glycos_transf_2"/>
    <property type="match status" value="1"/>
</dbReference>
<dbReference type="Gene3D" id="3.90.550.10">
    <property type="entry name" value="Spore Coat Polysaccharide Biosynthesis Protein SpsA, Chain A"/>
    <property type="match status" value="1"/>
</dbReference>
<gene>
    <name evidence="5" type="ORF">LU635_15410</name>
</gene>
<dbReference type="SUPFAM" id="SSF53448">
    <property type="entry name" value="Nucleotide-diphospho-sugar transferases"/>
    <property type="match status" value="1"/>
</dbReference>
<dbReference type="AlphaFoldDB" id="A0A9X2A9L7"/>
<dbReference type="RefSeq" id="WP_240100397.1">
    <property type="nucleotide sequence ID" value="NZ_JAJSON010000026.1"/>
</dbReference>
<organism evidence="5 6">
    <name type="scientific">Christiangramia crocea</name>
    <dbReference type="NCBI Taxonomy" id="2904124"/>
    <lineage>
        <taxon>Bacteria</taxon>
        <taxon>Pseudomonadati</taxon>
        <taxon>Bacteroidota</taxon>
        <taxon>Flavobacteriia</taxon>
        <taxon>Flavobacteriales</taxon>
        <taxon>Flavobacteriaceae</taxon>
        <taxon>Christiangramia</taxon>
    </lineage>
</organism>
<comment type="similarity">
    <text evidence="1">Belongs to the glycosyltransferase 2 family.</text>
</comment>
<evidence type="ECO:0000256" key="1">
    <source>
        <dbReference type="ARBA" id="ARBA00006739"/>
    </source>
</evidence>
<dbReference type="InterPro" id="IPR001173">
    <property type="entry name" value="Glyco_trans_2-like"/>
</dbReference>
<dbReference type="PANTHER" id="PTHR43179:SF12">
    <property type="entry name" value="GALACTOFURANOSYLTRANSFERASE GLFT2"/>
    <property type="match status" value="1"/>
</dbReference>
<dbReference type="CDD" id="cd00761">
    <property type="entry name" value="Glyco_tranf_GTA_type"/>
    <property type="match status" value="1"/>
</dbReference>
<reference evidence="5" key="1">
    <citation type="submission" date="2021-12" db="EMBL/GenBank/DDBJ databases">
        <title>Description of Gramella crocea sp. nov., a new bacterium isolated from activated sludge.</title>
        <authorList>
            <person name="Zhang X."/>
        </authorList>
    </citation>
    <scope>NUCLEOTIDE SEQUENCE</scope>
    <source>
        <strain evidence="5">YB25</strain>
    </source>
</reference>
<dbReference type="Proteomes" id="UP001139344">
    <property type="component" value="Unassembled WGS sequence"/>
</dbReference>
<accession>A0A9X2A9L7</accession>
<protein>
    <submittedName>
        <fullName evidence="5">Glycosyltransferase family 2 protein</fullName>
    </submittedName>
</protein>